<dbReference type="AlphaFoldDB" id="A0A392U6G2"/>
<evidence type="ECO:0000313" key="1">
    <source>
        <dbReference type="EMBL" id="MCI69081.1"/>
    </source>
</evidence>
<keyword evidence="2" id="KW-1185">Reference proteome</keyword>
<dbReference type="SUPFAM" id="SSF51197">
    <property type="entry name" value="Clavaminate synthase-like"/>
    <property type="match status" value="1"/>
</dbReference>
<name>A0A392U6G2_9FABA</name>
<dbReference type="GO" id="GO:0051213">
    <property type="term" value="F:dioxygenase activity"/>
    <property type="evidence" value="ECO:0007669"/>
    <property type="project" value="UniProtKB-KW"/>
</dbReference>
<feature type="non-terminal residue" evidence="1">
    <location>
        <position position="1"/>
    </location>
</feature>
<accession>A0A392U6G2</accession>
<reference evidence="1 2" key="1">
    <citation type="journal article" date="2018" name="Front. Plant Sci.">
        <title>Red Clover (Trifolium pratense) and Zigzag Clover (T. medium) - A Picture of Genomic Similarities and Differences.</title>
        <authorList>
            <person name="Dluhosova J."/>
            <person name="Istvanek J."/>
            <person name="Nedelnik J."/>
            <person name="Repkova J."/>
        </authorList>
    </citation>
    <scope>NUCLEOTIDE SEQUENCE [LARGE SCALE GENOMIC DNA]</scope>
    <source>
        <strain evidence="2">cv. 10/8</strain>
        <tissue evidence="1">Leaf</tissue>
    </source>
</reference>
<protein>
    <submittedName>
        <fullName evidence="1">2-oxoglutarate-dependent dioxygenase AOP2-like</fullName>
    </submittedName>
</protein>
<sequence>SQLPLPVIDFSDENLKLGTDKCVSVCQVVRTAFEEHGGFLSLYDKINTKLYDSVFSAMKQLVRICMVWGKWREP</sequence>
<evidence type="ECO:0000313" key="2">
    <source>
        <dbReference type="Proteomes" id="UP000265520"/>
    </source>
</evidence>
<organism evidence="1 2">
    <name type="scientific">Trifolium medium</name>
    <dbReference type="NCBI Taxonomy" id="97028"/>
    <lineage>
        <taxon>Eukaryota</taxon>
        <taxon>Viridiplantae</taxon>
        <taxon>Streptophyta</taxon>
        <taxon>Embryophyta</taxon>
        <taxon>Tracheophyta</taxon>
        <taxon>Spermatophyta</taxon>
        <taxon>Magnoliopsida</taxon>
        <taxon>eudicotyledons</taxon>
        <taxon>Gunneridae</taxon>
        <taxon>Pentapetalae</taxon>
        <taxon>rosids</taxon>
        <taxon>fabids</taxon>
        <taxon>Fabales</taxon>
        <taxon>Fabaceae</taxon>
        <taxon>Papilionoideae</taxon>
        <taxon>50 kb inversion clade</taxon>
        <taxon>NPAAA clade</taxon>
        <taxon>Hologalegina</taxon>
        <taxon>IRL clade</taxon>
        <taxon>Trifolieae</taxon>
        <taxon>Trifolium</taxon>
    </lineage>
</organism>
<dbReference type="Proteomes" id="UP000265520">
    <property type="component" value="Unassembled WGS sequence"/>
</dbReference>
<dbReference type="EMBL" id="LXQA010748769">
    <property type="protein sequence ID" value="MCI69081.1"/>
    <property type="molecule type" value="Genomic_DNA"/>
</dbReference>
<comment type="caution">
    <text evidence="1">The sequence shown here is derived from an EMBL/GenBank/DDBJ whole genome shotgun (WGS) entry which is preliminary data.</text>
</comment>
<proteinExistence type="predicted"/>
<keyword evidence="1" id="KW-0223">Dioxygenase</keyword>
<keyword evidence="1" id="KW-0560">Oxidoreductase</keyword>